<evidence type="ECO:0000259" key="6">
    <source>
        <dbReference type="PROSITE" id="PS50056"/>
    </source>
</evidence>
<dbReference type="InterPro" id="IPR000340">
    <property type="entry name" value="Dual-sp_phosphatase_cat-dom"/>
</dbReference>
<feature type="region of interest" description="Disordered" evidence="5">
    <location>
        <begin position="153"/>
        <end position="209"/>
    </location>
</feature>
<feature type="compositionally biased region" description="Basic and acidic residues" evidence="5">
    <location>
        <begin position="537"/>
        <end position="547"/>
    </location>
</feature>
<proteinExistence type="inferred from homology"/>
<feature type="compositionally biased region" description="Low complexity" evidence="5">
    <location>
        <begin position="240"/>
        <end position="258"/>
    </location>
</feature>
<name>A0A427YGN5_9TREE</name>
<gene>
    <name evidence="7" type="ORF">EHS25_001437</name>
</gene>
<evidence type="ECO:0000256" key="3">
    <source>
        <dbReference type="ARBA" id="ARBA00022801"/>
    </source>
</evidence>
<dbReference type="InterPro" id="IPR000387">
    <property type="entry name" value="Tyr_Pase_dom"/>
</dbReference>
<comment type="similarity">
    <text evidence="1">Belongs to the protein-tyrosine phosphatase family. Non-receptor class dual specificity subfamily.</text>
</comment>
<feature type="region of interest" description="Disordered" evidence="5">
    <location>
        <begin position="507"/>
        <end position="554"/>
    </location>
</feature>
<dbReference type="PANTHER" id="PTHR10159:SF519">
    <property type="entry name" value="DUAL SPECIFICITY PROTEIN PHOSPHATASE MPK3"/>
    <property type="match status" value="1"/>
</dbReference>
<feature type="compositionally biased region" description="Low complexity" evidence="5">
    <location>
        <begin position="87"/>
        <end position="122"/>
    </location>
</feature>
<evidence type="ECO:0000313" key="7">
    <source>
        <dbReference type="EMBL" id="RSH90104.1"/>
    </source>
</evidence>
<feature type="region of interest" description="Disordered" evidence="5">
    <location>
        <begin position="240"/>
        <end position="275"/>
    </location>
</feature>
<dbReference type="Gene3D" id="3.90.190.10">
    <property type="entry name" value="Protein tyrosine phosphatase superfamily"/>
    <property type="match status" value="1"/>
</dbReference>
<reference evidence="7 8" key="1">
    <citation type="submission" date="2018-11" db="EMBL/GenBank/DDBJ databases">
        <title>Genome sequence of Saitozyma podzolica DSM 27192.</title>
        <authorList>
            <person name="Aliyu H."/>
            <person name="Gorte O."/>
            <person name="Ochsenreither K."/>
        </authorList>
    </citation>
    <scope>NUCLEOTIDE SEQUENCE [LARGE SCALE GENOMIC DNA]</scope>
    <source>
        <strain evidence="7 8">DSM 27192</strain>
    </source>
</reference>
<evidence type="ECO:0000256" key="1">
    <source>
        <dbReference type="ARBA" id="ARBA00008601"/>
    </source>
</evidence>
<sequence length="554" mass="60070">MRATMEHVDERERDLDQAKNKSSSLSSDPSEVYLDDDTTPTKVVSPDMIPSPSSSPRSTRSSSSTRTSSPPTLPPVMHLKRPNPKRLALSLSLPPSSDSPTTASTVCPSPDTVNTETTTTPFTPGPPKTPALAISVGRATTKSFRRASLLSLITQPSTAGSSDVPPTPGVSSHPYATIRQPRRPRARSNTAEEPQPPPPRDPRASRSAYPGLGGYFNAISEDNADDNSLAALAYALPSTSSTSTSFSSSASASTSSAPSSPPPLTRRPAEPYEDGPIELLPGIFLGAEQSVFHYDSWTRGRRVRVLNVAQEIDDPFAPEPSQGKGKGKVRLANYPAEGDRPEMAYTHLRWSHGEQGLAEVDREARLDEILLPANVDRDQWRFWEAIRWIERGRRAQEPVLIHCQCGVSRSATLAIAYVMALAASGALPSHLGHIRGMQDAYDFVKSKSPWIGPNVSLVFQLVEFARNLTTLITIHLETPGGAELRGKTSFPTAAEAAVSEDEWARKRRAFDELSEEDEGDGQGAFTPELMSPEEAEGEARALDEAMKRRAMGRV</sequence>
<dbReference type="GO" id="GO:0043409">
    <property type="term" value="P:negative regulation of MAPK cascade"/>
    <property type="evidence" value="ECO:0007669"/>
    <property type="project" value="TreeGrafter"/>
</dbReference>
<evidence type="ECO:0000256" key="4">
    <source>
        <dbReference type="ARBA" id="ARBA00022912"/>
    </source>
</evidence>
<dbReference type="PROSITE" id="PS00383">
    <property type="entry name" value="TYR_PHOSPHATASE_1"/>
    <property type="match status" value="1"/>
</dbReference>
<dbReference type="AlphaFoldDB" id="A0A427YGN5"/>
<dbReference type="EC" id="3.1.3.48" evidence="2"/>
<evidence type="ECO:0000256" key="2">
    <source>
        <dbReference type="ARBA" id="ARBA00013064"/>
    </source>
</evidence>
<evidence type="ECO:0000313" key="8">
    <source>
        <dbReference type="Proteomes" id="UP000279259"/>
    </source>
</evidence>
<organism evidence="7 8">
    <name type="scientific">Saitozyma podzolica</name>
    <dbReference type="NCBI Taxonomy" id="1890683"/>
    <lineage>
        <taxon>Eukaryota</taxon>
        <taxon>Fungi</taxon>
        <taxon>Dikarya</taxon>
        <taxon>Basidiomycota</taxon>
        <taxon>Agaricomycotina</taxon>
        <taxon>Tremellomycetes</taxon>
        <taxon>Tremellales</taxon>
        <taxon>Trimorphomycetaceae</taxon>
        <taxon>Saitozyma</taxon>
    </lineage>
</organism>
<feature type="region of interest" description="Disordered" evidence="5">
    <location>
        <begin position="1"/>
        <end position="131"/>
    </location>
</feature>
<dbReference type="EMBL" id="RSCD01000011">
    <property type="protein sequence ID" value="RSH90104.1"/>
    <property type="molecule type" value="Genomic_DNA"/>
</dbReference>
<accession>A0A427YGN5</accession>
<keyword evidence="4" id="KW-0904">Protein phosphatase</keyword>
<dbReference type="GO" id="GO:0005737">
    <property type="term" value="C:cytoplasm"/>
    <property type="evidence" value="ECO:0007669"/>
    <property type="project" value="TreeGrafter"/>
</dbReference>
<dbReference type="Proteomes" id="UP000279259">
    <property type="component" value="Unassembled WGS sequence"/>
</dbReference>
<feature type="domain" description="Tyrosine specific protein phosphatases" evidence="6">
    <location>
        <begin position="380"/>
        <end position="449"/>
    </location>
</feature>
<dbReference type="Pfam" id="PF00782">
    <property type="entry name" value="DSPc"/>
    <property type="match status" value="1"/>
</dbReference>
<keyword evidence="8" id="KW-1185">Reference proteome</keyword>
<dbReference type="GO" id="GO:0017017">
    <property type="term" value="F:MAP kinase tyrosine/serine/threonine phosphatase activity"/>
    <property type="evidence" value="ECO:0007669"/>
    <property type="project" value="TreeGrafter"/>
</dbReference>
<dbReference type="GO" id="GO:0033550">
    <property type="term" value="F:MAP kinase tyrosine phosphatase activity"/>
    <property type="evidence" value="ECO:0007669"/>
    <property type="project" value="TreeGrafter"/>
</dbReference>
<dbReference type="OrthoDB" id="2017893at2759"/>
<feature type="compositionally biased region" description="Low complexity" evidence="5">
    <location>
        <begin position="50"/>
        <end position="70"/>
    </location>
</feature>
<dbReference type="InterPro" id="IPR016130">
    <property type="entry name" value="Tyr_Pase_AS"/>
</dbReference>
<dbReference type="PANTHER" id="PTHR10159">
    <property type="entry name" value="DUAL SPECIFICITY PROTEIN PHOSPHATASE"/>
    <property type="match status" value="1"/>
</dbReference>
<dbReference type="STRING" id="1890683.A0A427YGN5"/>
<dbReference type="SUPFAM" id="SSF52799">
    <property type="entry name" value="(Phosphotyrosine protein) phosphatases II"/>
    <property type="match status" value="1"/>
</dbReference>
<evidence type="ECO:0000256" key="5">
    <source>
        <dbReference type="SAM" id="MobiDB-lite"/>
    </source>
</evidence>
<dbReference type="GO" id="GO:0008330">
    <property type="term" value="F:protein tyrosine/threonine phosphatase activity"/>
    <property type="evidence" value="ECO:0007669"/>
    <property type="project" value="TreeGrafter"/>
</dbReference>
<dbReference type="PROSITE" id="PS50056">
    <property type="entry name" value="TYR_PHOSPHATASE_2"/>
    <property type="match status" value="1"/>
</dbReference>
<feature type="compositionally biased region" description="Basic and acidic residues" evidence="5">
    <location>
        <begin position="1"/>
        <end position="19"/>
    </location>
</feature>
<comment type="caution">
    <text evidence="7">The sequence shown here is derived from an EMBL/GenBank/DDBJ whole genome shotgun (WGS) entry which is preliminary data.</text>
</comment>
<dbReference type="SMART" id="SM00195">
    <property type="entry name" value="DSPc"/>
    <property type="match status" value="1"/>
</dbReference>
<keyword evidence="3" id="KW-0378">Hydrolase</keyword>
<dbReference type="InterPro" id="IPR020422">
    <property type="entry name" value="TYR_PHOSPHATASE_DUAL_dom"/>
</dbReference>
<dbReference type="InterPro" id="IPR029021">
    <property type="entry name" value="Prot-tyrosine_phosphatase-like"/>
</dbReference>
<protein>
    <recommendedName>
        <fullName evidence="2">protein-tyrosine-phosphatase</fullName>
        <ecNumber evidence="2">3.1.3.48</ecNumber>
    </recommendedName>
</protein>